<evidence type="ECO:0000313" key="9">
    <source>
        <dbReference type="EMBL" id="HET21464.1"/>
    </source>
</evidence>
<feature type="binding site" evidence="7">
    <location>
        <position position="29"/>
    </location>
    <ligand>
        <name>Zn(2+)</name>
        <dbReference type="ChEBI" id="CHEBI:29105"/>
    </ligand>
</feature>
<evidence type="ECO:0000256" key="2">
    <source>
        <dbReference type="ARBA" id="ARBA00022723"/>
    </source>
</evidence>
<dbReference type="PROSITE" id="PS01168">
    <property type="entry name" value="RIBOSOMAL_S27E"/>
    <property type="match status" value="1"/>
</dbReference>
<feature type="binding site" evidence="7">
    <location>
        <position position="13"/>
    </location>
    <ligand>
        <name>Zn(2+)</name>
        <dbReference type="ChEBI" id="CHEBI:29105"/>
    </ligand>
</feature>
<evidence type="ECO:0000256" key="7">
    <source>
        <dbReference type="HAMAP-Rule" id="MF_00371"/>
    </source>
</evidence>
<dbReference type="GO" id="GO:1990904">
    <property type="term" value="C:ribonucleoprotein complex"/>
    <property type="evidence" value="ECO:0007669"/>
    <property type="project" value="UniProtKB-KW"/>
</dbReference>
<evidence type="ECO:0000256" key="1">
    <source>
        <dbReference type="ARBA" id="ARBA00010919"/>
    </source>
</evidence>
<dbReference type="InterPro" id="IPR011332">
    <property type="entry name" value="Ribosomal_zn-bd"/>
</dbReference>
<name>A0A7C3MBW2_ARCFL</name>
<dbReference type="AlphaFoldDB" id="A0A7C3MBW2"/>
<evidence type="ECO:0000313" key="10">
    <source>
        <dbReference type="EMBL" id="HFW32739.1"/>
    </source>
</evidence>
<comment type="similarity">
    <text evidence="1 7 8">Belongs to the eukaryotic ribosomal protein eS27 family.</text>
</comment>
<keyword evidence="6 7" id="KW-0687">Ribonucleoprotein</keyword>
<dbReference type="GO" id="GO:0005840">
    <property type="term" value="C:ribosome"/>
    <property type="evidence" value="ECO:0007669"/>
    <property type="project" value="UniProtKB-KW"/>
</dbReference>
<gene>
    <name evidence="7" type="primary">rps27e</name>
    <name evidence="9" type="ORF">ENN70_05155</name>
    <name evidence="10" type="ORF">ENW66_07325</name>
</gene>
<dbReference type="NCBIfam" id="NF001629">
    <property type="entry name" value="PRK00415.1"/>
    <property type="match status" value="1"/>
</dbReference>
<keyword evidence="2 7" id="KW-0479">Metal-binding</keyword>
<dbReference type="Pfam" id="PF01667">
    <property type="entry name" value="Ribosomal_S27e"/>
    <property type="match status" value="1"/>
</dbReference>
<organism evidence="10">
    <name type="scientific">Archaeoglobus fulgidus</name>
    <dbReference type="NCBI Taxonomy" id="2234"/>
    <lineage>
        <taxon>Archaea</taxon>
        <taxon>Methanobacteriati</taxon>
        <taxon>Methanobacteriota</taxon>
        <taxon>Archaeoglobi</taxon>
        <taxon>Archaeoglobales</taxon>
        <taxon>Archaeoglobaceae</taxon>
        <taxon>Archaeoglobus</taxon>
    </lineage>
</organism>
<evidence type="ECO:0000256" key="5">
    <source>
        <dbReference type="ARBA" id="ARBA00022980"/>
    </source>
</evidence>
<evidence type="ECO:0000256" key="8">
    <source>
        <dbReference type="RuleBase" id="RU000671"/>
    </source>
</evidence>
<dbReference type="EMBL" id="DTLB01000042">
    <property type="protein sequence ID" value="HFW32739.1"/>
    <property type="molecule type" value="Genomic_DNA"/>
</dbReference>
<dbReference type="GO" id="GO:0003735">
    <property type="term" value="F:structural constituent of ribosome"/>
    <property type="evidence" value="ECO:0007669"/>
    <property type="project" value="InterPro"/>
</dbReference>
<evidence type="ECO:0000256" key="6">
    <source>
        <dbReference type="ARBA" id="ARBA00023274"/>
    </source>
</evidence>
<dbReference type="FunFam" id="2.20.25.100:FF:000002">
    <property type="entry name" value="30S ribosomal protein S27e"/>
    <property type="match status" value="1"/>
</dbReference>
<accession>A0A7C3MBW2</accession>
<keyword evidence="3 7" id="KW-0863">Zinc-finger</keyword>
<keyword evidence="5 7" id="KW-0689">Ribosomal protein</keyword>
<dbReference type="HAMAP" id="MF_00371">
    <property type="entry name" value="Ribosomal_eS27"/>
    <property type="match status" value="1"/>
</dbReference>
<dbReference type="GO" id="GO:0008270">
    <property type="term" value="F:zinc ion binding"/>
    <property type="evidence" value="ECO:0007669"/>
    <property type="project" value="UniProtKB-UniRule"/>
</dbReference>
<feature type="binding site" evidence="7">
    <location>
        <position position="32"/>
    </location>
    <ligand>
        <name>Zn(2+)</name>
        <dbReference type="ChEBI" id="CHEBI:29105"/>
    </ligand>
</feature>
<evidence type="ECO:0000256" key="3">
    <source>
        <dbReference type="ARBA" id="ARBA00022771"/>
    </source>
</evidence>
<feature type="zinc finger region" description="C4-type" evidence="7">
    <location>
        <begin position="10"/>
        <end position="32"/>
    </location>
</feature>
<dbReference type="Gene3D" id="2.20.25.100">
    <property type="entry name" value="Zn-binding ribosomal proteins"/>
    <property type="match status" value="1"/>
</dbReference>
<dbReference type="InterPro" id="IPR023407">
    <property type="entry name" value="Ribosomal_eS27_Zn-bd_dom_sf"/>
</dbReference>
<feature type="binding site" evidence="7">
    <location>
        <position position="10"/>
    </location>
    <ligand>
        <name>Zn(2+)</name>
        <dbReference type="ChEBI" id="CHEBI:29105"/>
    </ligand>
</feature>
<dbReference type="SUPFAM" id="SSF57829">
    <property type="entry name" value="Zn-binding ribosomal proteins"/>
    <property type="match status" value="1"/>
</dbReference>
<dbReference type="InterPro" id="IPR000592">
    <property type="entry name" value="Ribosomal_eS27"/>
</dbReference>
<evidence type="ECO:0000256" key="4">
    <source>
        <dbReference type="ARBA" id="ARBA00022833"/>
    </source>
</evidence>
<dbReference type="GO" id="GO:0006412">
    <property type="term" value="P:translation"/>
    <property type="evidence" value="ECO:0007669"/>
    <property type="project" value="UniProtKB-UniRule"/>
</dbReference>
<comment type="cofactor">
    <cofactor evidence="7 8">
        <name>Zn(2+)</name>
        <dbReference type="ChEBI" id="CHEBI:29105"/>
    </cofactor>
    <text evidence="7 8">Binds 1 zinc ion per subunit.</text>
</comment>
<keyword evidence="4 7" id="KW-0862">Zinc</keyword>
<dbReference type="EMBL" id="DSCQ01000066">
    <property type="protein sequence ID" value="HET21464.1"/>
    <property type="molecule type" value="Genomic_DNA"/>
</dbReference>
<comment type="subunit">
    <text evidence="7">Part of the 30S ribosomal subunit.</text>
</comment>
<protein>
    <recommendedName>
        <fullName evidence="7">Small ribosomal subunit protein eS27</fullName>
    </recommendedName>
</protein>
<sequence>MHSRFVRVKCPDCDHEQIIFDHPSTVVKCIICGRTIAEPTGGKGRIKAEILEAVDRVVSIN</sequence>
<proteinExistence type="inferred from homology"/>
<comment type="caution">
    <text evidence="10">The sequence shown here is derived from an EMBL/GenBank/DDBJ whole genome shotgun (WGS) entry which is preliminary data.</text>
</comment>
<reference evidence="10" key="1">
    <citation type="journal article" date="2020" name="mSystems">
        <title>Genome- and Community-Level Interaction Insights into Carbon Utilization and Element Cycling Functions of Hydrothermarchaeota in Hydrothermal Sediment.</title>
        <authorList>
            <person name="Zhou Z."/>
            <person name="Liu Y."/>
            <person name="Xu W."/>
            <person name="Pan J."/>
            <person name="Luo Z.H."/>
            <person name="Li M."/>
        </authorList>
    </citation>
    <scope>NUCLEOTIDE SEQUENCE [LARGE SCALE GENOMIC DNA]</scope>
    <source>
        <strain evidence="9">SpSt-12</strain>
        <strain evidence="10">SpSt-87</strain>
    </source>
</reference>